<sequence length="164" mass="18220">MGRLVAARAGGLICQAMRRETRAQVADRRTEREHERGAVIISGRALVRPRWLGGVGTPRRHPPASRPGVRGGAGGNHRPPSLAPVCARHDRYRRISCPFAEVTGVRLINYFCPAQLQVSFWHGPGRRCDLFSPPPCPVLSPSPSPVSRPRPHLSLILFWLHHEE</sequence>
<evidence type="ECO:0000313" key="2">
    <source>
        <dbReference type="EMBL" id="KAJ8333092.1"/>
    </source>
</evidence>
<gene>
    <name evidence="2" type="ORF">SKAU_G00419880</name>
</gene>
<evidence type="ECO:0000256" key="1">
    <source>
        <dbReference type="SAM" id="MobiDB-lite"/>
    </source>
</evidence>
<comment type="caution">
    <text evidence="2">The sequence shown here is derived from an EMBL/GenBank/DDBJ whole genome shotgun (WGS) entry which is preliminary data.</text>
</comment>
<name>A0A9Q1IB12_SYNKA</name>
<dbReference type="AlphaFoldDB" id="A0A9Q1IB12"/>
<accession>A0A9Q1IB12</accession>
<feature type="region of interest" description="Disordered" evidence="1">
    <location>
        <begin position="53"/>
        <end position="80"/>
    </location>
</feature>
<protein>
    <submittedName>
        <fullName evidence="2">Uncharacterized protein</fullName>
    </submittedName>
</protein>
<evidence type="ECO:0000313" key="3">
    <source>
        <dbReference type="Proteomes" id="UP001152622"/>
    </source>
</evidence>
<organism evidence="2 3">
    <name type="scientific">Synaphobranchus kaupii</name>
    <name type="common">Kaup's arrowtooth eel</name>
    <dbReference type="NCBI Taxonomy" id="118154"/>
    <lineage>
        <taxon>Eukaryota</taxon>
        <taxon>Metazoa</taxon>
        <taxon>Chordata</taxon>
        <taxon>Craniata</taxon>
        <taxon>Vertebrata</taxon>
        <taxon>Euteleostomi</taxon>
        <taxon>Actinopterygii</taxon>
        <taxon>Neopterygii</taxon>
        <taxon>Teleostei</taxon>
        <taxon>Anguilliformes</taxon>
        <taxon>Synaphobranchidae</taxon>
        <taxon>Synaphobranchus</taxon>
    </lineage>
</organism>
<reference evidence="2" key="1">
    <citation type="journal article" date="2023" name="Science">
        <title>Genome structures resolve the early diversification of teleost fishes.</title>
        <authorList>
            <person name="Parey E."/>
            <person name="Louis A."/>
            <person name="Montfort J."/>
            <person name="Bouchez O."/>
            <person name="Roques C."/>
            <person name="Iampietro C."/>
            <person name="Lluch J."/>
            <person name="Castinel A."/>
            <person name="Donnadieu C."/>
            <person name="Desvignes T."/>
            <person name="Floi Bucao C."/>
            <person name="Jouanno E."/>
            <person name="Wen M."/>
            <person name="Mejri S."/>
            <person name="Dirks R."/>
            <person name="Jansen H."/>
            <person name="Henkel C."/>
            <person name="Chen W.J."/>
            <person name="Zahm M."/>
            <person name="Cabau C."/>
            <person name="Klopp C."/>
            <person name="Thompson A.W."/>
            <person name="Robinson-Rechavi M."/>
            <person name="Braasch I."/>
            <person name="Lecointre G."/>
            <person name="Bobe J."/>
            <person name="Postlethwait J.H."/>
            <person name="Berthelot C."/>
            <person name="Roest Crollius H."/>
            <person name="Guiguen Y."/>
        </authorList>
    </citation>
    <scope>NUCLEOTIDE SEQUENCE</scope>
    <source>
        <strain evidence="2">WJC10195</strain>
    </source>
</reference>
<dbReference type="Proteomes" id="UP001152622">
    <property type="component" value="Chromosome 24"/>
</dbReference>
<keyword evidence="3" id="KW-1185">Reference proteome</keyword>
<dbReference type="EMBL" id="JAINUF010000024">
    <property type="protein sequence ID" value="KAJ8333092.1"/>
    <property type="molecule type" value="Genomic_DNA"/>
</dbReference>
<proteinExistence type="predicted"/>